<geneLocation type="plasmid" evidence="1">
    <name>pRSE21</name>
</geneLocation>
<dbReference type="EMBL" id="CP034710">
    <property type="protein sequence ID" value="AZT39657.1"/>
    <property type="molecule type" value="Genomic_DNA"/>
</dbReference>
<keyword evidence="1" id="KW-0614">Plasmid</keyword>
<accession>A0A3Q9MQI0</accession>
<reference evidence="1" key="1">
    <citation type="submission" date="2018-12" db="EMBL/GenBank/DDBJ databases">
        <title>Complete genome sequences of twenty non-typhoidal Salmonella isolates from Rwanda.</title>
        <authorList>
            <person name="Byukusenge M."/>
            <person name="Li L."/>
            <person name="Subhashinie K."/>
            <person name="Nzayirambaho M."/>
            <person name="Kuchipudi S.V."/>
            <person name="Jayarao B.M."/>
        </authorList>
    </citation>
    <scope>NUCLEOTIDE SEQUENCE</scope>
    <source>
        <strain evidence="1">RSE21</strain>
        <strain evidence="2">RSE40</strain>
        <plasmid evidence="1">pRSE21</plasmid>
        <plasmid evidence="2">pRSE40</plasmid>
    </source>
</reference>
<dbReference type="AlphaFoldDB" id="A0A3Q9MQI0"/>
<protein>
    <submittedName>
        <fullName evidence="1">Uncharacterized protein</fullName>
    </submittedName>
</protein>
<evidence type="ECO:0000313" key="2">
    <source>
        <dbReference type="EMBL" id="AZT44447.1"/>
    </source>
</evidence>
<name>A0A3Q9MQI0_SALET</name>
<proteinExistence type="predicted"/>
<dbReference type="RefSeq" id="WP_168445690.1">
    <property type="nucleotide sequence ID" value="NZ_CP034699.1"/>
</dbReference>
<evidence type="ECO:0000313" key="1">
    <source>
        <dbReference type="EMBL" id="AZT39657.1"/>
    </source>
</evidence>
<geneLocation type="plasmid" evidence="2">
    <name>pRSE40</name>
</geneLocation>
<dbReference type="EMBL" id="CP034699">
    <property type="protein sequence ID" value="AZT44447.1"/>
    <property type="molecule type" value="Genomic_DNA"/>
</dbReference>
<gene>
    <name evidence="2" type="ORF">EL007_24660</name>
    <name evidence="1" type="ORF">ELZ88_24290</name>
</gene>
<sequence length="157" mass="17548">MRKLFLYDTGSVTHDTLRIMRKKLYTCSPLTKSPDFFWQSISELEDNGIFVLLSHGDNNGPLAVEGDVGKDINLNRFSEIINTKKLTLYLLSCHTGLPPCETILTTNNVTFVAPKGKAVFRTVGDEVIYIYSKNGETNPGWAGSLQPDRENKPLNLP</sequence>
<organism evidence="1">
    <name type="scientific">Salmonella enterica subsp. enterica serovar Karamoja</name>
    <dbReference type="NCBI Taxonomy" id="2500153"/>
    <lineage>
        <taxon>Bacteria</taxon>
        <taxon>Pseudomonadati</taxon>
        <taxon>Pseudomonadota</taxon>
        <taxon>Gammaproteobacteria</taxon>
        <taxon>Enterobacterales</taxon>
        <taxon>Enterobacteriaceae</taxon>
        <taxon>Salmonella</taxon>
    </lineage>
</organism>